<name>A0A7W7RQW5_9ACTN</name>
<dbReference type="AlphaFoldDB" id="A0A7W7RQW5"/>
<dbReference type="EMBL" id="JACHJU010000001">
    <property type="protein sequence ID" value="MBB4936544.1"/>
    <property type="molecule type" value="Genomic_DNA"/>
</dbReference>
<organism evidence="2 3">
    <name type="scientific">Streptosporangium album</name>
    <dbReference type="NCBI Taxonomy" id="47479"/>
    <lineage>
        <taxon>Bacteria</taxon>
        <taxon>Bacillati</taxon>
        <taxon>Actinomycetota</taxon>
        <taxon>Actinomycetes</taxon>
        <taxon>Streptosporangiales</taxon>
        <taxon>Streptosporangiaceae</taxon>
        <taxon>Streptosporangium</taxon>
    </lineage>
</organism>
<dbReference type="RefSeq" id="WP_184753080.1">
    <property type="nucleotide sequence ID" value="NZ_BAABEK010000151.1"/>
</dbReference>
<dbReference type="Pfam" id="PF13884">
    <property type="entry name" value="Peptidase_S74"/>
    <property type="match status" value="1"/>
</dbReference>
<evidence type="ECO:0000313" key="3">
    <source>
        <dbReference type="Proteomes" id="UP000534286"/>
    </source>
</evidence>
<feature type="domain" description="Peptidase S74" evidence="1">
    <location>
        <begin position="4"/>
        <end position="46"/>
    </location>
</feature>
<gene>
    <name evidence="2" type="ORF">FHR32_000849</name>
</gene>
<protein>
    <recommendedName>
        <fullName evidence="1">Peptidase S74 domain-containing protein</fullName>
    </recommendedName>
</protein>
<dbReference type="Proteomes" id="UP000534286">
    <property type="component" value="Unassembled WGS sequence"/>
</dbReference>
<proteinExistence type="predicted"/>
<sequence>MTAEPVNGYDILDKVAGLPISSWRYEWEPDHVRHLGPMAQDWHATFGLGDTDTMIPGVDANGVALVAIQALHRRITDLEQILAALTGTRPA</sequence>
<comment type="caution">
    <text evidence="2">The sequence shown here is derived from an EMBL/GenBank/DDBJ whole genome shotgun (WGS) entry which is preliminary data.</text>
</comment>
<keyword evidence="3" id="KW-1185">Reference proteome</keyword>
<evidence type="ECO:0000313" key="2">
    <source>
        <dbReference type="EMBL" id="MBB4936544.1"/>
    </source>
</evidence>
<dbReference type="InterPro" id="IPR030392">
    <property type="entry name" value="S74_ICA"/>
</dbReference>
<accession>A0A7W7RQW5</accession>
<evidence type="ECO:0000259" key="1">
    <source>
        <dbReference type="Pfam" id="PF13884"/>
    </source>
</evidence>
<reference evidence="2 3" key="1">
    <citation type="submission" date="2020-08" db="EMBL/GenBank/DDBJ databases">
        <title>Sequencing the genomes of 1000 actinobacteria strains.</title>
        <authorList>
            <person name="Klenk H.-P."/>
        </authorList>
    </citation>
    <scope>NUCLEOTIDE SEQUENCE [LARGE SCALE GENOMIC DNA]</scope>
    <source>
        <strain evidence="2 3">DSM 43023</strain>
    </source>
</reference>